<protein>
    <submittedName>
        <fullName evidence="1">Uncharacterized protein</fullName>
    </submittedName>
</protein>
<organism evidence="1 2">
    <name type="scientific">Vibrio azureus NBRC 104587</name>
    <dbReference type="NCBI Taxonomy" id="1219077"/>
    <lineage>
        <taxon>Bacteria</taxon>
        <taxon>Pseudomonadati</taxon>
        <taxon>Pseudomonadota</taxon>
        <taxon>Gammaproteobacteria</taxon>
        <taxon>Vibrionales</taxon>
        <taxon>Vibrionaceae</taxon>
        <taxon>Vibrio</taxon>
    </lineage>
</organism>
<proteinExistence type="predicted"/>
<keyword evidence="2" id="KW-1185">Reference proteome</keyword>
<reference evidence="1 2" key="1">
    <citation type="submission" date="2013-09" db="EMBL/GenBank/DDBJ databases">
        <title>Whole genome shotgun sequence of Vibrio azureus NBRC 104587.</title>
        <authorList>
            <person name="Isaki S."/>
            <person name="Hosoyama A."/>
            <person name="Numata M."/>
            <person name="Hashimoto M."/>
            <person name="Hosoyama Y."/>
            <person name="Tsuchikane K."/>
            <person name="Noguchi M."/>
            <person name="Hirakata S."/>
            <person name="Ichikawa N."/>
            <person name="Ohji S."/>
            <person name="Yamazoe A."/>
            <person name="Fujita N."/>
        </authorList>
    </citation>
    <scope>NUCLEOTIDE SEQUENCE [LARGE SCALE GENOMIC DNA]</scope>
    <source>
        <strain evidence="1 2">NBRC 104587</strain>
    </source>
</reference>
<evidence type="ECO:0000313" key="2">
    <source>
        <dbReference type="Proteomes" id="UP000016567"/>
    </source>
</evidence>
<comment type="caution">
    <text evidence="1">The sequence shown here is derived from an EMBL/GenBank/DDBJ whole genome shotgun (WGS) entry which is preliminary data.</text>
</comment>
<gene>
    <name evidence="1" type="ORF">VAZ01S_090_00040</name>
</gene>
<evidence type="ECO:0000313" key="1">
    <source>
        <dbReference type="EMBL" id="GAD77768.1"/>
    </source>
</evidence>
<dbReference type="AlphaFoldDB" id="U3CHQ0"/>
<accession>U3CHQ0</accession>
<name>U3CHQ0_9VIBR</name>
<sequence>MYSKNNINGISQGVTNIHPTIGIAQIISAEIQMIFRCFFVIEQYQETKSFKFFTINNSPLSERLLALLIISQMKNNAKTRPNQIKNPSPLE</sequence>
<dbReference type="EMBL" id="BATL01000090">
    <property type="protein sequence ID" value="GAD77768.1"/>
    <property type="molecule type" value="Genomic_DNA"/>
</dbReference>
<dbReference type="Proteomes" id="UP000016567">
    <property type="component" value="Unassembled WGS sequence"/>
</dbReference>